<evidence type="ECO:0000313" key="1">
    <source>
        <dbReference type="EMBL" id="KAI9450322.1"/>
    </source>
</evidence>
<dbReference type="EMBL" id="JAGFNK010000440">
    <property type="protein sequence ID" value="KAI9450322.1"/>
    <property type="molecule type" value="Genomic_DNA"/>
</dbReference>
<gene>
    <name evidence="1" type="ORF">F5148DRAFT_1290906</name>
</gene>
<sequence>MKSKNIQLVLITAALASCNRALIIPEQQFTPVAADSALIMAPSYTDTLTNNSFAACNCEAGYYRLWNYAMDPNADPYSIVPFNSRYYFPEPYENKALSWSGDHVIVRGGFGSCCVETIPSSSSWHGSGG</sequence>
<comment type="caution">
    <text evidence="1">The sequence shown here is derived from an EMBL/GenBank/DDBJ whole genome shotgun (WGS) entry which is preliminary data.</text>
</comment>
<protein>
    <submittedName>
        <fullName evidence="1">Uncharacterized protein</fullName>
    </submittedName>
</protein>
<reference evidence="1" key="1">
    <citation type="submission" date="2021-03" db="EMBL/GenBank/DDBJ databases">
        <title>Evolutionary priming and transition to the ectomycorrhizal habit in an iconic lineage of mushroom-forming fungi: is preadaptation a requirement?</title>
        <authorList>
            <consortium name="DOE Joint Genome Institute"/>
            <person name="Looney B.P."/>
            <person name="Miyauchi S."/>
            <person name="Morin E."/>
            <person name="Drula E."/>
            <person name="Courty P.E."/>
            <person name="Chicoki N."/>
            <person name="Fauchery L."/>
            <person name="Kohler A."/>
            <person name="Kuo A."/>
            <person name="LaButti K."/>
            <person name="Pangilinan J."/>
            <person name="Lipzen A."/>
            <person name="Riley R."/>
            <person name="Andreopoulos W."/>
            <person name="He G."/>
            <person name="Johnson J."/>
            <person name="Barry K.W."/>
            <person name="Grigoriev I.V."/>
            <person name="Nagy L."/>
            <person name="Hibbett D."/>
            <person name="Henrissat B."/>
            <person name="Matheny P.B."/>
            <person name="Labbe J."/>
            <person name="Martin A.F."/>
        </authorList>
    </citation>
    <scope>NUCLEOTIDE SEQUENCE</scope>
    <source>
        <strain evidence="1">BPL698</strain>
    </source>
</reference>
<organism evidence="1 2">
    <name type="scientific">Russula earlei</name>
    <dbReference type="NCBI Taxonomy" id="71964"/>
    <lineage>
        <taxon>Eukaryota</taxon>
        <taxon>Fungi</taxon>
        <taxon>Dikarya</taxon>
        <taxon>Basidiomycota</taxon>
        <taxon>Agaricomycotina</taxon>
        <taxon>Agaricomycetes</taxon>
        <taxon>Russulales</taxon>
        <taxon>Russulaceae</taxon>
        <taxon>Russula</taxon>
    </lineage>
</organism>
<proteinExistence type="predicted"/>
<name>A0ACC0TVY2_9AGAM</name>
<evidence type="ECO:0000313" key="2">
    <source>
        <dbReference type="Proteomes" id="UP001207468"/>
    </source>
</evidence>
<accession>A0ACC0TVY2</accession>
<keyword evidence="2" id="KW-1185">Reference proteome</keyword>
<dbReference type="Proteomes" id="UP001207468">
    <property type="component" value="Unassembled WGS sequence"/>
</dbReference>